<evidence type="ECO:0000313" key="4">
    <source>
        <dbReference type="Proteomes" id="UP000177040"/>
    </source>
</evidence>
<name>A0A1F6N341_9BACT</name>
<dbReference type="EMBL" id="MFQH01000013">
    <property type="protein sequence ID" value="OGH78337.1"/>
    <property type="molecule type" value="Genomic_DNA"/>
</dbReference>
<feature type="transmembrane region" description="Helical" evidence="1">
    <location>
        <begin position="60"/>
        <end position="86"/>
    </location>
</feature>
<feature type="signal peptide" evidence="2">
    <location>
        <begin position="1"/>
        <end position="21"/>
    </location>
</feature>
<sequence>MFFVSISAFGMLALVPAAAMAAADECVIDTVNDPLGLNCVGQGTGGSLTQNDPRIIAARIINVVLGVLGTIATVLIFYAGFLWMTAAGNEEQITKAKGIMSAAVIGLVIILASYSISTFLVKNITSAVTGTP</sequence>
<keyword evidence="1" id="KW-1133">Transmembrane helix</keyword>
<proteinExistence type="predicted"/>
<feature type="transmembrane region" description="Helical" evidence="1">
    <location>
        <begin position="98"/>
        <end position="116"/>
    </location>
</feature>
<protein>
    <submittedName>
        <fullName evidence="3">Uncharacterized protein</fullName>
    </submittedName>
</protein>
<feature type="chain" id="PRO_5009525706" evidence="2">
    <location>
        <begin position="22"/>
        <end position="132"/>
    </location>
</feature>
<keyword evidence="1" id="KW-0812">Transmembrane</keyword>
<dbReference type="Proteomes" id="UP000177040">
    <property type="component" value="Unassembled WGS sequence"/>
</dbReference>
<organism evidence="3 4">
    <name type="scientific">Candidatus Magasanikbacteria bacterium RIFCSPLOWO2_01_FULL_40_15</name>
    <dbReference type="NCBI Taxonomy" id="1798686"/>
    <lineage>
        <taxon>Bacteria</taxon>
        <taxon>Candidatus Magasanikiibacteriota</taxon>
    </lineage>
</organism>
<evidence type="ECO:0000256" key="2">
    <source>
        <dbReference type="SAM" id="SignalP"/>
    </source>
</evidence>
<reference evidence="3 4" key="1">
    <citation type="journal article" date="2016" name="Nat. Commun.">
        <title>Thousands of microbial genomes shed light on interconnected biogeochemical processes in an aquifer system.</title>
        <authorList>
            <person name="Anantharaman K."/>
            <person name="Brown C.T."/>
            <person name="Hug L.A."/>
            <person name="Sharon I."/>
            <person name="Castelle C.J."/>
            <person name="Probst A.J."/>
            <person name="Thomas B.C."/>
            <person name="Singh A."/>
            <person name="Wilkins M.J."/>
            <person name="Karaoz U."/>
            <person name="Brodie E.L."/>
            <person name="Williams K.H."/>
            <person name="Hubbard S.S."/>
            <person name="Banfield J.F."/>
        </authorList>
    </citation>
    <scope>NUCLEOTIDE SEQUENCE [LARGE SCALE GENOMIC DNA]</scope>
</reference>
<dbReference type="AlphaFoldDB" id="A0A1F6N341"/>
<accession>A0A1F6N341</accession>
<keyword evidence="1" id="KW-0472">Membrane</keyword>
<dbReference type="InterPro" id="IPR043993">
    <property type="entry name" value="T4SS_pilin"/>
</dbReference>
<evidence type="ECO:0000256" key="1">
    <source>
        <dbReference type="SAM" id="Phobius"/>
    </source>
</evidence>
<comment type="caution">
    <text evidence="3">The sequence shown here is derived from an EMBL/GenBank/DDBJ whole genome shotgun (WGS) entry which is preliminary data.</text>
</comment>
<gene>
    <name evidence="3" type="ORF">A2983_01075</name>
</gene>
<evidence type="ECO:0000313" key="3">
    <source>
        <dbReference type="EMBL" id="OGH78337.1"/>
    </source>
</evidence>
<keyword evidence="2" id="KW-0732">Signal</keyword>
<dbReference type="Pfam" id="PF18895">
    <property type="entry name" value="T4SS_pilin"/>
    <property type="match status" value="1"/>
</dbReference>